<dbReference type="EMBL" id="OU893337">
    <property type="protein sequence ID" value="CAG9793953.1"/>
    <property type="molecule type" value="Genomic_DNA"/>
</dbReference>
<dbReference type="Proteomes" id="UP001153714">
    <property type="component" value="Chromosome 6"/>
</dbReference>
<feature type="coiled-coil region" evidence="1">
    <location>
        <begin position="83"/>
        <end position="117"/>
    </location>
</feature>
<sequence length="146" mass="17048">MSQIFHKSCYTARSSGYKYRTLSTNTGEKKRRDSREDSTFDRKFKELQNEIACRIDKQVKHTQKARGMILEKFEKIDSKINLMMELKDTVTILRKNINTAEDALSDIVQKIERLDANTGSDAYTLHSRKSSFRSQAPILEKDEFFL</sequence>
<keyword evidence="1" id="KW-0175">Coiled coil</keyword>
<evidence type="ECO:0000256" key="1">
    <source>
        <dbReference type="SAM" id="Coils"/>
    </source>
</evidence>
<organism evidence="2 3">
    <name type="scientific">Diatraea saccharalis</name>
    <name type="common">sugarcane borer</name>
    <dbReference type="NCBI Taxonomy" id="40085"/>
    <lineage>
        <taxon>Eukaryota</taxon>
        <taxon>Metazoa</taxon>
        <taxon>Ecdysozoa</taxon>
        <taxon>Arthropoda</taxon>
        <taxon>Hexapoda</taxon>
        <taxon>Insecta</taxon>
        <taxon>Pterygota</taxon>
        <taxon>Neoptera</taxon>
        <taxon>Endopterygota</taxon>
        <taxon>Lepidoptera</taxon>
        <taxon>Glossata</taxon>
        <taxon>Ditrysia</taxon>
        <taxon>Pyraloidea</taxon>
        <taxon>Crambidae</taxon>
        <taxon>Crambinae</taxon>
        <taxon>Diatraea</taxon>
    </lineage>
</organism>
<reference evidence="2" key="2">
    <citation type="submission" date="2022-10" db="EMBL/GenBank/DDBJ databases">
        <authorList>
            <consortium name="ENA_rothamsted_submissions"/>
            <consortium name="culmorum"/>
            <person name="King R."/>
        </authorList>
    </citation>
    <scope>NUCLEOTIDE SEQUENCE</scope>
</reference>
<reference evidence="2" key="1">
    <citation type="submission" date="2021-12" db="EMBL/GenBank/DDBJ databases">
        <authorList>
            <person name="King R."/>
        </authorList>
    </citation>
    <scope>NUCLEOTIDE SEQUENCE</scope>
</reference>
<dbReference type="AlphaFoldDB" id="A0A9N9WGF1"/>
<gene>
    <name evidence="2" type="ORF">DIATSA_LOCUS11363</name>
</gene>
<accession>A0A9N9WGF1</accession>
<proteinExistence type="predicted"/>
<evidence type="ECO:0000313" key="2">
    <source>
        <dbReference type="EMBL" id="CAG9793953.1"/>
    </source>
</evidence>
<protein>
    <submittedName>
        <fullName evidence="2">Uncharacterized protein</fullName>
    </submittedName>
</protein>
<evidence type="ECO:0000313" key="3">
    <source>
        <dbReference type="Proteomes" id="UP001153714"/>
    </source>
</evidence>
<keyword evidence="3" id="KW-1185">Reference proteome</keyword>
<dbReference type="OrthoDB" id="7399500at2759"/>
<name>A0A9N9WGF1_9NEOP</name>